<reference evidence="2 3" key="1">
    <citation type="journal article" date="2018" name="IMA Fungus">
        <title>IMA Genome-F 9: Draft genome sequence of Annulohypoxylon stygium, Aspergillus mulundensis, Berkeleyomyces basicola (syn. Thielaviopsis basicola), Ceratocystis smalleyi, two Cercospora beticola strains, Coleophoma cylindrospora, Fusarium fracticaudum, Phialophora cf. hyalina, and Morchella septimelata.</title>
        <authorList>
            <person name="Wingfield B.D."/>
            <person name="Bills G.F."/>
            <person name="Dong Y."/>
            <person name="Huang W."/>
            <person name="Nel W.J."/>
            <person name="Swalarsk-Parry B.S."/>
            <person name="Vaghefi N."/>
            <person name="Wilken P.M."/>
            <person name="An Z."/>
            <person name="de Beer Z.W."/>
            <person name="De Vos L."/>
            <person name="Chen L."/>
            <person name="Duong T.A."/>
            <person name="Gao Y."/>
            <person name="Hammerbacher A."/>
            <person name="Kikkert J.R."/>
            <person name="Li Y."/>
            <person name="Li H."/>
            <person name="Li K."/>
            <person name="Li Q."/>
            <person name="Liu X."/>
            <person name="Ma X."/>
            <person name="Naidoo K."/>
            <person name="Pethybridge S.J."/>
            <person name="Sun J."/>
            <person name="Steenkamp E.T."/>
            <person name="van der Nest M.A."/>
            <person name="van Wyk S."/>
            <person name="Wingfield M.J."/>
            <person name="Xiong C."/>
            <person name="Yue Q."/>
            <person name="Zhang X."/>
        </authorList>
    </citation>
    <scope>NUCLEOTIDE SEQUENCE [LARGE SCALE GENOMIC DNA]</scope>
    <source>
        <strain evidence="2 3">DSM 5745</strain>
    </source>
</reference>
<dbReference type="AlphaFoldDB" id="A0A3D8RY45"/>
<sequence length="443" mass="49056">MGFIKRTLSRTTPPVLAAIGTFFWVTRKDRFVDMPTTDPIFSHPLYAKYNPSKNPTTHDLCIRRVPLSEINPSLLEKKGKLVEAFCAGVWSGWGYAFQRSYLSRKYEAADTASHLWTNEQLASSSYDVGTLITDHFEVVEKTNDRIVVRCGDSPRRQDVRASDGLFEISAVVKPEEGVAEFGLKSCFYQGLGKAEGTPMPPHITWLHQQYTKLLAETALYKVRRYCNGCLRAQTDGSDTVFGYSGPFQVGCATVRKSNPAGSLGLLCVPSYRMPSYTARLAKVLILLQASLHHCNPQALTQYSTDPSMPECETGYATGGDFIVEPQSNYSRIISRIPEPEVGTNAITRFILPTGPDPVRSTQAGADGDEGDGQDQPTRSVNSHSQIELLALRSSVVKPPAIIVHDKSLQREALPQVRLPDSRTTFRVLCAEIKRPCELAQSNY</sequence>
<dbReference type="STRING" id="1810919.A0A3D8RY45"/>
<name>A0A3D8RY45_9EURO</name>
<keyword evidence="3" id="KW-1185">Reference proteome</keyword>
<dbReference type="OrthoDB" id="4436466at2759"/>
<proteinExistence type="predicted"/>
<organism evidence="2 3">
    <name type="scientific">Aspergillus mulundensis</name>
    <dbReference type="NCBI Taxonomy" id="1810919"/>
    <lineage>
        <taxon>Eukaryota</taxon>
        <taxon>Fungi</taxon>
        <taxon>Dikarya</taxon>
        <taxon>Ascomycota</taxon>
        <taxon>Pezizomycotina</taxon>
        <taxon>Eurotiomycetes</taxon>
        <taxon>Eurotiomycetidae</taxon>
        <taxon>Eurotiales</taxon>
        <taxon>Aspergillaceae</taxon>
        <taxon>Aspergillus</taxon>
        <taxon>Aspergillus subgen. Nidulantes</taxon>
    </lineage>
</organism>
<dbReference type="Proteomes" id="UP000256690">
    <property type="component" value="Unassembled WGS sequence"/>
</dbReference>
<dbReference type="EMBL" id="PVWQ01000006">
    <property type="protein sequence ID" value="RDW78972.1"/>
    <property type="molecule type" value="Genomic_DNA"/>
</dbReference>
<evidence type="ECO:0000313" key="2">
    <source>
        <dbReference type="EMBL" id="RDW78972.1"/>
    </source>
</evidence>
<accession>A0A3D8RY45</accession>
<comment type="caution">
    <text evidence="2">The sequence shown here is derived from an EMBL/GenBank/DDBJ whole genome shotgun (WGS) entry which is preliminary data.</text>
</comment>
<evidence type="ECO:0000256" key="1">
    <source>
        <dbReference type="SAM" id="MobiDB-lite"/>
    </source>
</evidence>
<dbReference type="RefSeq" id="XP_026603672.1">
    <property type="nucleotide sequence ID" value="XM_026747840.1"/>
</dbReference>
<feature type="region of interest" description="Disordered" evidence="1">
    <location>
        <begin position="351"/>
        <end position="382"/>
    </location>
</feature>
<protein>
    <submittedName>
        <fullName evidence="2">Uncharacterized protein</fullName>
    </submittedName>
</protein>
<gene>
    <name evidence="2" type="ORF">DSM5745_05824</name>
</gene>
<evidence type="ECO:0000313" key="3">
    <source>
        <dbReference type="Proteomes" id="UP000256690"/>
    </source>
</evidence>
<dbReference type="GeneID" id="38116194"/>